<accession>A0A0E9VBG9</accession>
<reference evidence="1" key="2">
    <citation type="journal article" date="2015" name="Fish Shellfish Immunol.">
        <title>Early steps in the European eel (Anguilla anguilla)-Vibrio vulnificus interaction in the gills: Role of the RtxA13 toxin.</title>
        <authorList>
            <person name="Callol A."/>
            <person name="Pajuelo D."/>
            <person name="Ebbesson L."/>
            <person name="Teles M."/>
            <person name="MacKenzie S."/>
            <person name="Amaro C."/>
        </authorList>
    </citation>
    <scope>NUCLEOTIDE SEQUENCE</scope>
</reference>
<protein>
    <submittedName>
        <fullName evidence="1">Uncharacterized protein</fullName>
    </submittedName>
</protein>
<reference evidence="1" key="1">
    <citation type="submission" date="2014-11" db="EMBL/GenBank/DDBJ databases">
        <authorList>
            <person name="Amaro Gonzalez C."/>
        </authorList>
    </citation>
    <scope>NUCLEOTIDE SEQUENCE</scope>
</reference>
<organism evidence="1">
    <name type="scientific">Anguilla anguilla</name>
    <name type="common">European freshwater eel</name>
    <name type="synonym">Muraena anguilla</name>
    <dbReference type="NCBI Taxonomy" id="7936"/>
    <lineage>
        <taxon>Eukaryota</taxon>
        <taxon>Metazoa</taxon>
        <taxon>Chordata</taxon>
        <taxon>Craniata</taxon>
        <taxon>Vertebrata</taxon>
        <taxon>Euteleostomi</taxon>
        <taxon>Actinopterygii</taxon>
        <taxon>Neopterygii</taxon>
        <taxon>Teleostei</taxon>
        <taxon>Anguilliformes</taxon>
        <taxon>Anguillidae</taxon>
        <taxon>Anguilla</taxon>
    </lineage>
</organism>
<evidence type="ECO:0000313" key="1">
    <source>
        <dbReference type="EMBL" id="JAH74563.1"/>
    </source>
</evidence>
<sequence length="31" mass="3561">MKGSNLAEVYRVRHNDIHVPFLIFEKTTMGG</sequence>
<proteinExistence type="predicted"/>
<name>A0A0E9VBG9_ANGAN</name>
<dbReference type="AlphaFoldDB" id="A0A0E9VBG9"/>
<dbReference type="EMBL" id="GBXM01034014">
    <property type="protein sequence ID" value="JAH74563.1"/>
    <property type="molecule type" value="Transcribed_RNA"/>
</dbReference>
<dbReference type="EMBL" id="GBXM01029604">
    <property type="protein sequence ID" value="JAH78973.1"/>
    <property type="molecule type" value="Transcribed_RNA"/>
</dbReference>